<dbReference type="Gene3D" id="3.40.50.1820">
    <property type="entry name" value="alpha/beta hydrolase"/>
    <property type="match status" value="1"/>
</dbReference>
<keyword evidence="3" id="KW-1185">Reference proteome</keyword>
<evidence type="ECO:0000313" key="3">
    <source>
        <dbReference type="Proteomes" id="UP000186817"/>
    </source>
</evidence>
<feature type="region of interest" description="Disordered" evidence="1">
    <location>
        <begin position="1"/>
        <end position="34"/>
    </location>
</feature>
<dbReference type="Proteomes" id="UP000186817">
    <property type="component" value="Unassembled WGS sequence"/>
</dbReference>
<dbReference type="SUPFAM" id="SSF53474">
    <property type="entry name" value="alpha/beta-Hydrolases"/>
    <property type="match status" value="1"/>
</dbReference>
<dbReference type="OrthoDB" id="408373at2759"/>
<organism evidence="2 3">
    <name type="scientific">Symbiodinium microadriaticum</name>
    <name type="common">Dinoflagellate</name>
    <name type="synonym">Zooxanthella microadriatica</name>
    <dbReference type="NCBI Taxonomy" id="2951"/>
    <lineage>
        <taxon>Eukaryota</taxon>
        <taxon>Sar</taxon>
        <taxon>Alveolata</taxon>
        <taxon>Dinophyceae</taxon>
        <taxon>Suessiales</taxon>
        <taxon>Symbiodiniaceae</taxon>
        <taxon>Symbiodinium</taxon>
    </lineage>
</organism>
<sequence>MTGSRDSNRVLKRTRPGDRTRQAPPPDDDEARGWGDWVIGKAGVGWRGCSEWVSEAHLTAQLLPETTDPECLLRLAEAAGTAMFVRQTCGQQPVLVAHGVGALIGWRLLTLTADAPEVAGFVSLSMPPLEACARGLRSLSQLYSWLYILAFSMPKLPEALLTFQNAFLGAVLLNDLERAQVRPELLHLSRANLLQPHAARGHLNYYRMLVRKMIGSVLNGRDTYWSELLRGQSEHKEVLGSHHKLTLPVLILKGCDRLVTVTGVERHGDMLPAWIDSNAFAGCQRARLPGAWQEVRLLEQDRGAARAVATYTGAARLGTAVPGPVTVLGSRGEVAATPQTQVPTQDLSAITTSRSLETVSCANCGNIYMSDSNFCRKCGLPRPGHDLQAEPVASAQSTLMTQPLPFQR</sequence>
<reference evidence="2 3" key="1">
    <citation type="submission" date="2016-02" db="EMBL/GenBank/DDBJ databases">
        <title>Genome analysis of coral dinoflagellate symbionts highlights evolutionary adaptations to a symbiotic lifestyle.</title>
        <authorList>
            <person name="Aranda M."/>
            <person name="Li Y."/>
            <person name="Liew Y.J."/>
            <person name="Baumgarten S."/>
            <person name="Simakov O."/>
            <person name="Wilson M."/>
            <person name="Piel J."/>
            <person name="Ashoor H."/>
            <person name="Bougouffa S."/>
            <person name="Bajic V.B."/>
            <person name="Ryu T."/>
            <person name="Ravasi T."/>
            <person name="Bayer T."/>
            <person name="Micklem G."/>
            <person name="Kim H."/>
            <person name="Bhak J."/>
            <person name="Lajeunesse T.C."/>
            <person name="Voolstra C.R."/>
        </authorList>
    </citation>
    <scope>NUCLEOTIDE SEQUENCE [LARGE SCALE GENOMIC DNA]</scope>
    <source>
        <strain evidence="2 3">CCMP2467</strain>
    </source>
</reference>
<gene>
    <name evidence="2" type="ORF">AK812_SmicGene13445</name>
</gene>
<evidence type="ECO:0000313" key="2">
    <source>
        <dbReference type="EMBL" id="OLQ03566.1"/>
    </source>
</evidence>
<protein>
    <submittedName>
        <fullName evidence="2">Uncharacterized protein</fullName>
    </submittedName>
</protein>
<accession>A0A1Q9E825</accession>
<name>A0A1Q9E825_SYMMI</name>
<evidence type="ECO:0000256" key="1">
    <source>
        <dbReference type="SAM" id="MobiDB-lite"/>
    </source>
</evidence>
<proteinExistence type="predicted"/>
<dbReference type="InterPro" id="IPR029058">
    <property type="entry name" value="AB_hydrolase_fold"/>
</dbReference>
<dbReference type="EMBL" id="LSRX01000232">
    <property type="protein sequence ID" value="OLQ03566.1"/>
    <property type="molecule type" value="Genomic_DNA"/>
</dbReference>
<dbReference type="AlphaFoldDB" id="A0A1Q9E825"/>
<comment type="caution">
    <text evidence="2">The sequence shown here is derived from an EMBL/GenBank/DDBJ whole genome shotgun (WGS) entry which is preliminary data.</text>
</comment>